<comment type="caution">
    <text evidence="2">The sequence shown here is derived from an EMBL/GenBank/DDBJ whole genome shotgun (WGS) entry which is preliminary data.</text>
</comment>
<protein>
    <submittedName>
        <fullName evidence="2">Septum site determining protein</fullName>
    </submittedName>
</protein>
<dbReference type="InterPro" id="IPR017746">
    <property type="entry name" value="Cellulose_synthase_operon_BcsQ"/>
</dbReference>
<evidence type="ECO:0000313" key="2">
    <source>
        <dbReference type="EMBL" id="MBY9074408.1"/>
    </source>
</evidence>
<dbReference type="Proteomes" id="UP000754710">
    <property type="component" value="Unassembled WGS sequence"/>
</dbReference>
<keyword evidence="3" id="KW-1185">Reference proteome</keyword>
<name>A0ABS7RK12_9ACTN</name>
<dbReference type="Gene3D" id="3.40.50.300">
    <property type="entry name" value="P-loop containing nucleotide triphosphate hydrolases"/>
    <property type="match status" value="1"/>
</dbReference>
<gene>
    <name evidence="2" type="ORF">K1X13_06210</name>
</gene>
<sequence length="355" mass="35542">MTSDHPLLVTRDEALLDDLLRLAAAAGAVLDVAHDSGAARTGWATAPVVLVGADAVASLAATSPLRRERVHVVGHGPAPDDLYRAALAVGADTVAELPAAETWLVETLTDVVDGTSGRAVTLAVVGGSGGAGATTFAAALARTAASASRPATLVDADPLGGGIERVIGLDAPDGVGWGSLRGSAGRFGSRSLRAALPQVDGLAVLGWGASPRGGLDPGVVREVVSALQRGNETVVLDVPRYPDEATGEVLTRCDHVLVVTTLTLPGVAASGLAAAAVAPYARQVHLVARRGPAALDPDDVARTLGLPLVAVMAGQRRLAEAVDLGLGPVHARRGPLARAARTTLAALAAAPVPVG</sequence>
<reference evidence="2 3" key="1">
    <citation type="submission" date="2021-08" db="EMBL/GenBank/DDBJ databases">
        <title>Nocardioides bacterium WL0053 sp. nov., isolated from the sediment.</title>
        <authorList>
            <person name="Wang L."/>
            <person name="Zhang D."/>
            <person name="Zhang A."/>
        </authorList>
    </citation>
    <scope>NUCLEOTIDE SEQUENCE [LARGE SCALE GENOMIC DNA]</scope>
    <source>
        <strain evidence="2 3">WL0053</strain>
    </source>
</reference>
<dbReference type="EMBL" id="JAIEZQ010000001">
    <property type="protein sequence ID" value="MBY9074408.1"/>
    <property type="molecule type" value="Genomic_DNA"/>
</dbReference>
<dbReference type="PANTHER" id="PTHR43384:SF11">
    <property type="entry name" value="SEPTUM SITE DETERMINING PROTEIN"/>
    <property type="match status" value="1"/>
</dbReference>
<dbReference type="RefSeq" id="WP_221024089.1">
    <property type="nucleotide sequence ID" value="NZ_JAIEZQ010000001.1"/>
</dbReference>
<dbReference type="InterPro" id="IPR022521">
    <property type="entry name" value="Rv3660c"/>
</dbReference>
<dbReference type="InterPro" id="IPR050625">
    <property type="entry name" value="ParA/MinD_ATPase"/>
</dbReference>
<evidence type="ECO:0000259" key="1">
    <source>
        <dbReference type="Pfam" id="PF26563"/>
    </source>
</evidence>
<dbReference type="NCBIfam" id="TIGR03815">
    <property type="entry name" value="CpaE_hom_Actino"/>
    <property type="match status" value="1"/>
</dbReference>
<proteinExistence type="predicted"/>
<dbReference type="Pfam" id="PF06564">
    <property type="entry name" value="CBP_BcsQ"/>
    <property type="match status" value="1"/>
</dbReference>
<feature type="domain" description="Rv3660c-like CheY-like N-terminal" evidence="1">
    <location>
        <begin position="9"/>
        <end position="116"/>
    </location>
</feature>
<dbReference type="SUPFAM" id="SSF52540">
    <property type="entry name" value="P-loop containing nucleoside triphosphate hydrolases"/>
    <property type="match status" value="1"/>
</dbReference>
<dbReference type="Pfam" id="PF26563">
    <property type="entry name" value="Rv3660c_N"/>
    <property type="match status" value="1"/>
</dbReference>
<evidence type="ECO:0000313" key="3">
    <source>
        <dbReference type="Proteomes" id="UP000754710"/>
    </source>
</evidence>
<dbReference type="InterPro" id="IPR059050">
    <property type="entry name" value="Rv3660c_N"/>
</dbReference>
<dbReference type="InterPro" id="IPR027417">
    <property type="entry name" value="P-loop_NTPase"/>
</dbReference>
<organism evidence="2 3">
    <name type="scientific">Nocardioides jiangsuensis</name>
    <dbReference type="NCBI Taxonomy" id="2866161"/>
    <lineage>
        <taxon>Bacteria</taxon>
        <taxon>Bacillati</taxon>
        <taxon>Actinomycetota</taxon>
        <taxon>Actinomycetes</taxon>
        <taxon>Propionibacteriales</taxon>
        <taxon>Nocardioidaceae</taxon>
        <taxon>Nocardioides</taxon>
    </lineage>
</organism>
<dbReference type="PANTHER" id="PTHR43384">
    <property type="entry name" value="SEPTUM SITE-DETERMINING PROTEIN MIND HOMOLOG, CHLOROPLASTIC-RELATED"/>
    <property type="match status" value="1"/>
</dbReference>
<accession>A0ABS7RK12</accession>